<evidence type="ECO:0000313" key="2">
    <source>
        <dbReference type="Proteomes" id="UP000176650"/>
    </source>
</evidence>
<organism evidence="1 2">
    <name type="scientific">Candidatus Azambacteria bacterium RIFCSPLOWO2_01_FULL_46_25</name>
    <dbReference type="NCBI Taxonomy" id="1797298"/>
    <lineage>
        <taxon>Bacteria</taxon>
        <taxon>Candidatus Azamiibacteriota</taxon>
    </lineage>
</organism>
<proteinExistence type="predicted"/>
<reference evidence="1 2" key="1">
    <citation type="journal article" date="2016" name="Nat. Commun.">
        <title>Thousands of microbial genomes shed light on interconnected biogeochemical processes in an aquifer system.</title>
        <authorList>
            <person name="Anantharaman K."/>
            <person name="Brown C.T."/>
            <person name="Hug L.A."/>
            <person name="Sharon I."/>
            <person name="Castelle C.J."/>
            <person name="Probst A.J."/>
            <person name="Thomas B.C."/>
            <person name="Singh A."/>
            <person name="Wilkins M.J."/>
            <person name="Karaoz U."/>
            <person name="Brodie E.L."/>
            <person name="Williams K.H."/>
            <person name="Hubbard S.S."/>
            <person name="Banfield J.F."/>
        </authorList>
    </citation>
    <scope>NUCLEOTIDE SEQUENCE [LARGE SCALE GENOMIC DNA]</scope>
</reference>
<name>A0A1F5BV55_9BACT</name>
<gene>
    <name evidence="1" type="ORF">A2988_03105</name>
</gene>
<protein>
    <submittedName>
        <fullName evidence="1">Uncharacterized protein</fullName>
    </submittedName>
</protein>
<dbReference type="EMBL" id="MEYS01000001">
    <property type="protein sequence ID" value="OGD34483.1"/>
    <property type="molecule type" value="Genomic_DNA"/>
</dbReference>
<comment type="caution">
    <text evidence="1">The sequence shown here is derived from an EMBL/GenBank/DDBJ whole genome shotgun (WGS) entry which is preliminary data.</text>
</comment>
<accession>A0A1F5BV55</accession>
<dbReference type="Proteomes" id="UP000176650">
    <property type="component" value="Unassembled WGS sequence"/>
</dbReference>
<sequence>MPGTSGLSRVIGIEHQVNSGKLLRTHFKTIPSQAEHMIYYVLGRCRDYPFTGVLVALGDWEAPDPLESAGVMI</sequence>
<dbReference type="AlphaFoldDB" id="A0A1F5BV55"/>
<evidence type="ECO:0000313" key="1">
    <source>
        <dbReference type="EMBL" id="OGD34483.1"/>
    </source>
</evidence>